<dbReference type="InterPro" id="IPR001610">
    <property type="entry name" value="PAC"/>
</dbReference>
<dbReference type="SUPFAM" id="SSF55785">
    <property type="entry name" value="PYP-like sensor domain (PAS domain)"/>
    <property type="match status" value="2"/>
</dbReference>
<feature type="domain" description="PAC" evidence="3">
    <location>
        <begin position="92"/>
        <end position="144"/>
    </location>
</feature>
<comment type="caution">
    <text evidence="4">The sequence shown here is derived from an EMBL/GenBank/DDBJ whole genome shotgun (WGS) entry which is preliminary data.</text>
</comment>
<dbReference type="CDD" id="cd11386">
    <property type="entry name" value="MCP_signal"/>
    <property type="match status" value="1"/>
</dbReference>
<name>A0A553GVV2_9PSED</name>
<keyword evidence="1" id="KW-0807">Transducer</keyword>
<evidence type="ECO:0000259" key="3">
    <source>
        <dbReference type="PROSITE" id="PS50113"/>
    </source>
</evidence>
<dbReference type="GO" id="GO:0016020">
    <property type="term" value="C:membrane"/>
    <property type="evidence" value="ECO:0007669"/>
    <property type="project" value="InterPro"/>
</dbReference>
<dbReference type="Gene3D" id="1.10.287.950">
    <property type="entry name" value="Methyl-accepting chemotaxis protein"/>
    <property type="match status" value="1"/>
</dbReference>
<dbReference type="PROSITE" id="PS50113">
    <property type="entry name" value="PAC"/>
    <property type="match status" value="2"/>
</dbReference>
<dbReference type="SMART" id="SM00091">
    <property type="entry name" value="PAS"/>
    <property type="match status" value="2"/>
</dbReference>
<dbReference type="AlphaFoldDB" id="A0A553GVV2"/>
<dbReference type="EMBL" id="VJOY01000013">
    <property type="protein sequence ID" value="TRX73576.1"/>
    <property type="molecule type" value="Genomic_DNA"/>
</dbReference>
<dbReference type="InterPro" id="IPR000700">
    <property type="entry name" value="PAS-assoc_C"/>
</dbReference>
<protein>
    <submittedName>
        <fullName evidence="4">PAS domain-containing protein</fullName>
    </submittedName>
</protein>
<dbReference type="SMART" id="SM00086">
    <property type="entry name" value="PAC"/>
    <property type="match status" value="2"/>
</dbReference>
<dbReference type="SUPFAM" id="SSF58104">
    <property type="entry name" value="Methyl-accepting chemotaxis protein (MCP) signaling domain"/>
    <property type="match status" value="1"/>
</dbReference>
<dbReference type="SMART" id="SM00283">
    <property type="entry name" value="MA"/>
    <property type="match status" value="1"/>
</dbReference>
<feature type="domain" description="PAC" evidence="3">
    <location>
        <begin position="213"/>
        <end position="267"/>
    </location>
</feature>
<organism evidence="4 5">
    <name type="scientific">Pseudomonas mangiferae</name>
    <dbReference type="NCBI Taxonomy" id="2593654"/>
    <lineage>
        <taxon>Bacteria</taxon>
        <taxon>Pseudomonadati</taxon>
        <taxon>Pseudomonadota</taxon>
        <taxon>Gammaproteobacteria</taxon>
        <taxon>Pseudomonadales</taxon>
        <taxon>Pseudomonadaceae</taxon>
        <taxon>Pseudomonas</taxon>
    </lineage>
</organism>
<dbReference type="InterPro" id="IPR050903">
    <property type="entry name" value="Bact_Chemotaxis_MeTrfase"/>
</dbReference>
<gene>
    <name evidence="4" type="ORF">FM069_16800</name>
</gene>
<dbReference type="OrthoDB" id="9765776at2"/>
<reference evidence="4 5" key="1">
    <citation type="submission" date="2019-07" db="EMBL/GenBank/DDBJ databases">
        <title>Pseudomonas mangiferae sp. nov., isolated from bark of mango tree in Thailand.</title>
        <authorList>
            <person name="Srisuk N."/>
            <person name="Anurat P."/>
        </authorList>
    </citation>
    <scope>NUCLEOTIDE SEQUENCE [LARGE SCALE GENOMIC DNA]</scope>
    <source>
        <strain evidence="4 5">DMKU_BBB3-04</strain>
    </source>
</reference>
<dbReference type="Pfam" id="PF08447">
    <property type="entry name" value="PAS_3"/>
    <property type="match status" value="1"/>
</dbReference>
<sequence length="441" mass="48552">MFNARLKHELAACQARLADLLAERDALGRSTAILEYAPDGTLLDANPLALQLLGYAPGEVRGQHHRLFCDAGDAASADYRRFWDALKAGESRRGTFRRQAKGGRTLWLEACYEPVRDAQGRVTKVLEQARDVTASVSETQERQGILKALNRSMAVIEFNLAGEVQWANENFLQTLGYRSLDEIRGKHHRMFCERSESESAAYQQFWQRLTRGEFISDRFKRLSRDGCTVWLRATYNPVFDDQGRLYKIVKFATDTTEQVNRHLAEAQAAQIAYTTSLQTDAIAHRGADVVQQAVTAMRKVADEVQQASSGIEALSQQSQMISSLVGTISGIAEQTNLLALNAAIEAARAGEQGRGFAVVADEVRQLAGRTSQATVEIVDVVRKNHALAETAVTRMAASRTQAEQGVDLANQAGAVIVEIQDGARHVVDAISQFASTLEQDD</sequence>
<dbReference type="Pfam" id="PF13426">
    <property type="entry name" value="PAS_9"/>
    <property type="match status" value="1"/>
</dbReference>
<dbReference type="Proteomes" id="UP000315235">
    <property type="component" value="Unassembled WGS sequence"/>
</dbReference>
<accession>A0A553GVV2</accession>
<dbReference type="InterPro" id="IPR013655">
    <property type="entry name" value="PAS_fold_3"/>
</dbReference>
<dbReference type="InterPro" id="IPR035965">
    <property type="entry name" value="PAS-like_dom_sf"/>
</dbReference>
<dbReference type="GO" id="GO:0007165">
    <property type="term" value="P:signal transduction"/>
    <property type="evidence" value="ECO:0007669"/>
    <property type="project" value="UniProtKB-KW"/>
</dbReference>
<dbReference type="NCBIfam" id="TIGR00229">
    <property type="entry name" value="sensory_box"/>
    <property type="match status" value="2"/>
</dbReference>
<dbReference type="PANTHER" id="PTHR24422">
    <property type="entry name" value="CHEMOTAXIS PROTEIN METHYLTRANSFERASE"/>
    <property type="match status" value="1"/>
</dbReference>
<dbReference type="InterPro" id="IPR004089">
    <property type="entry name" value="MCPsignal_dom"/>
</dbReference>
<dbReference type="PANTHER" id="PTHR24422:SF10">
    <property type="entry name" value="CHEMOTAXIS PROTEIN METHYLTRANSFERASE 2"/>
    <property type="match status" value="1"/>
</dbReference>
<dbReference type="GO" id="GO:0006935">
    <property type="term" value="P:chemotaxis"/>
    <property type="evidence" value="ECO:0007669"/>
    <property type="project" value="UniProtKB-ARBA"/>
</dbReference>
<evidence type="ECO:0000313" key="4">
    <source>
        <dbReference type="EMBL" id="TRX73576.1"/>
    </source>
</evidence>
<feature type="domain" description="Methyl-accepting transducer" evidence="2">
    <location>
        <begin position="266"/>
        <end position="441"/>
    </location>
</feature>
<dbReference type="Pfam" id="PF00015">
    <property type="entry name" value="MCPsignal"/>
    <property type="match status" value="1"/>
</dbReference>
<dbReference type="CDD" id="cd00130">
    <property type="entry name" value="PAS"/>
    <property type="match status" value="2"/>
</dbReference>
<evidence type="ECO:0000313" key="5">
    <source>
        <dbReference type="Proteomes" id="UP000315235"/>
    </source>
</evidence>
<dbReference type="InterPro" id="IPR000014">
    <property type="entry name" value="PAS"/>
</dbReference>
<evidence type="ECO:0000259" key="2">
    <source>
        <dbReference type="PROSITE" id="PS50111"/>
    </source>
</evidence>
<keyword evidence="5" id="KW-1185">Reference proteome</keyword>
<proteinExistence type="predicted"/>
<evidence type="ECO:0000256" key="1">
    <source>
        <dbReference type="PROSITE-ProRule" id="PRU00284"/>
    </source>
</evidence>
<dbReference type="Gene3D" id="3.30.450.20">
    <property type="entry name" value="PAS domain"/>
    <property type="match status" value="2"/>
</dbReference>
<dbReference type="PROSITE" id="PS50111">
    <property type="entry name" value="CHEMOTAXIS_TRANSDUC_2"/>
    <property type="match status" value="1"/>
</dbReference>